<evidence type="ECO:0000259" key="2">
    <source>
        <dbReference type="PROSITE" id="PS01148"/>
    </source>
</evidence>
<dbReference type="Pfam" id="PF01206">
    <property type="entry name" value="TusA"/>
    <property type="match status" value="1"/>
</dbReference>
<evidence type="ECO:0000313" key="4">
    <source>
        <dbReference type="Proteomes" id="UP000199648"/>
    </source>
</evidence>
<organism evidence="3 4">
    <name type="scientific">Thiohalomonas denitrificans</name>
    <dbReference type="NCBI Taxonomy" id="415747"/>
    <lineage>
        <taxon>Bacteria</taxon>
        <taxon>Pseudomonadati</taxon>
        <taxon>Pseudomonadota</taxon>
        <taxon>Gammaproteobacteria</taxon>
        <taxon>Thiohalomonadales</taxon>
        <taxon>Thiohalomonadaceae</taxon>
        <taxon>Thiohalomonas</taxon>
    </lineage>
</organism>
<feature type="domain" description="UPF0033" evidence="2">
    <location>
        <begin position="10"/>
        <end position="34"/>
    </location>
</feature>
<gene>
    <name evidence="3" type="ORF">SAMN03097708_01964</name>
</gene>
<dbReference type="RefSeq" id="WP_092996074.1">
    <property type="nucleotide sequence ID" value="NZ_FMWD01000005.1"/>
</dbReference>
<dbReference type="PANTHER" id="PTHR33279:SF2">
    <property type="entry name" value="SULFUR CARRIER PROTEIN TUSA"/>
    <property type="match status" value="1"/>
</dbReference>
<evidence type="ECO:0000313" key="3">
    <source>
        <dbReference type="EMBL" id="SCZ60006.1"/>
    </source>
</evidence>
<comment type="similarity">
    <text evidence="1">Belongs to the sulfur carrier protein TusA family.</text>
</comment>
<evidence type="ECO:0000256" key="1">
    <source>
        <dbReference type="ARBA" id="ARBA00008984"/>
    </source>
</evidence>
<dbReference type="PANTHER" id="PTHR33279">
    <property type="entry name" value="SULFUR CARRIER PROTEIN YEDF-RELATED"/>
    <property type="match status" value="1"/>
</dbReference>
<proteinExistence type="inferred from homology"/>
<keyword evidence="4" id="KW-1185">Reference proteome</keyword>
<dbReference type="InterPro" id="IPR036868">
    <property type="entry name" value="TusA-like_sf"/>
</dbReference>
<accession>A0A1G5QEH8</accession>
<dbReference type="SUPFAM" id="SSF64307">
    <property type="entry name" value="SirA-like"/>
    <property type="match status" value="1"/>
</dbReference>
<dbReference type="CDD" id="cd00291">
    <property type="entry name" value="SirA_YedF_YeeD"/>
    <property type="match status" value="1"/>
</dbReference>
<dbReference type="Proteomes" id="UP000199648">
    <property type="component" value="Unassembled WGS sequence"/>
</dbReference>
<dbReference type="InterPro" id="IPR001455">
    <property type="entry name" value="TusA-like"/>
</dbReference>
<dbReference type="EMBL" id="FMWD01000005">
    <property type="protein sequence ID" value="SCZ60006.1"/>
    <property type="molecule type" value="Genomic_DNA"/>
</dbReference>
<dbReference type="Gene3D" id="3.30.110.40">
    <property type="entry name" value="TusA-like domain"/>
    <property type="match status" value="1"/>
</dbReference>
<dbReference type="AlphaFoldDB" id="A0A1G5QEH8"/>
<dbReference type="OrthoDB" id="9797352at2"/>
<protein>
    <submittedName>
        <fullName evidence="3">tRNA 2-thiouridine synthesizing protein A</fullName>
    </submittedName>
</protein>
<dbReference type="PROSITE" id="PS01148">
    <property type="entry name" value="UPF0033"/>
    <property type="match status" value="1"/>
</dbReference>
<name>A0A1G5QEH8_9GAMM</name>
<reference evidence="3 4" key="1">
    <citation type="submission" date="2016-10" db="EMBL/GenBank/DDBJ databases">
        <authorList>
            <person name="de Groot N.N."/>
        </authorList>
    </citation>
    <scope>NUCLEOTIDE SEQUENCE [LARGE SCALE GENOMIC DNA]</scope>
    <source>
        <strain evidence="3 4">HLD2</strain>
    </source>
</reference>
<dbReference type="STRING" id="415747.SAMN03097708_01964"/>
<sequence>MNDYTITSTVDTSGTCCPMPMVNTNRAIKNVQPGEVIEIIATDPATEQDIPDWCRRMGHTLIKQARVGDTYRYTIQRSQ</sequence>